<dbReference type="AlphaFoldDB" id="A0AAD5NX01"/>
<proteinExistence type="predicted"/>
<protein>
    <recommendedName>
        <fullName evidence="3">EF-hand domain-containing protein</fullName>
    </recommendedName>
</protein>
<organism evidence="1 2">
    <name type="scientific">Acer negundo</name>
    <name type="common">Box elder</name>
    <dbReference type="NCBI Taxonomy" id="4023"/>
    <lineage>
        <taxon>Eukaryota</taxon>
        <taxon>Viridiplantae</taxon>
        <taxon>Streptophyta</taxon>
        <taxon>Embryophyta</taxon>
        <taxon>Tracheophyta</taxon>
        <taxon>Spermatophyta</taxon>
        <taxon>Magnoliopsida</taxon>
        <taxon>eudicotyledons</taxon>
        <taxon>Gunneridae</taxon>
        <taxon>Pentapetalae</taxon>
        <taxon>rosids</taxon>
        <taxon>malvids</taxon>
        <taxon>Sapindales</taxon>
        <taxon>Sapindaceae</taxon>
        <taxon>Hippocastanoideae</taxon>
        <taxon>Acereae</taxon>
        <taxon>Acer</taxon>
    </lineage>
</organism>
<reference evidence="1" key="1">
    <citation type="journal article" date="2022" name="Plant J.">
        <title>Strategies of tolerance reflected in two North American maple genomes.</title>
        <authorList>
            <person name="McEvoy S.L."/>
            <person name="Sezen U.U."/>
            <person name="Trouern-Trend A."/>
            <person name="McMahon S.M."/>
            <person name="Schaberg P.G."/>
            <person name="Yang J."/>
            <person name="Wegrzyn J.L."/>
            <person name="Swenson N.G."/>
        </authorList>
    </citation>
    <scope>NUCLEOTIDE SEQUENCE</scope>
    <source>
        <strain evidence="1">91603</strain>
    </source>
</reference>
<evidence type="ECO:0000313" key="1">
    <source>
        <dbReference type="EMBL" id="KAI9185719.1"/>
    </source>
</evidence>
<dbReference type="Proteomes" id="UP001064489">
    <property type="component" value="Chromosome 3"/>
</dbReference>
<sequence length="329" mass="36009">MSDGGFTVLDGTQLRSLSIPLTPSPDSNGPVKTGAQVLDLVESKASSSLGISLPQNLKSSALKRTVSVDDAAFQIKELDTDYASEIATNYLTAIADELNDDPIVVSILEGNTLRLFLEDEDDFAMLAENLFTDLDTEDKGKICKSQILNALVNMGVDMGIPPFSEFPLLNDILKKHGAEGGEELGQAQFAHLLQQVLQDIADALAEKHVIVIRNIKIINGTKLRTLLADEKQLNNVIEKMLQEKSSLDGELENTDIIRGFLEKNGKELGMPPSEANEAVVLLYDAIFADVKSNKTTAKTDDGFRELVKDILEKFAEQLEVNPVYHSSEY</sequence>
<name>A0AAD5NX01_ACENE</name>
<reference evidence="1" key="2">
    <citation type="submission" date="2023-02" db="EMBL/GenBank/DDBJ databases">
        <authorList>
            <person name="Swenson N.G."/>
            <person name="Wegrzyn J.L."/>
            <person name="Mcevoy S.L."/>
        </authorList>
    </citation>
    <scope>NUCLEOTIDE SEQUENCE</scope>
    <source>
        <strain evidence="1">91603</strain>
        <tissue evidence="1">Leaf</tissue>
    </source>
</reference>
<accession>A0AAD5NX01</accession>
<comment type="caution">
    <text evidence="1">The sequence shown here is derived from an EMBL/GenBank/DDBJ whole genome shotgun (WGS) entry which is preliminary data.</text>
</comment>
<gene>
    <name evidence="1" type="ORF">LWI28_010084</name>
</gene>
<dbReference type="PANTHER" id="PTHR34574:SF3">
    <property type="entry name" value="CALCIUM-BINDING EF HAND FAMILY PROTEIN"/>
    <property type="match status" value="1"/>
</dbReference>
<evidence type="ECO:0000313" key="2">
    <source>
        <dbReference type="Proteomes" id="UP001064489"/>
    </source>
</evidence>
<dbReference type="PANTHER" id="PTHR34574">
    <property type="entry name" value="CALCIUM-BINDING EF-HAND FAMILY PROTEIN-RELATED"/>
    <property type="match status" value="1"/>
</dbReference>
<keyword evidence="2" id="KW-1185">Reference proteome</keyword>
<evidence type="ECO:0008006" key="3">
    <source>
        <dbReference type="Google" id="ProtNLM"/>
    </source>
</evidence>
<dbReference type="EMBL" id="JAJSOW010000100">
    <property type="protein sequence ID" value="KAI9185719.1"/>
    <property type="molecule type" value="Genomic_DNA"/>
</dbReference>